<reference evidence="2 3" key="1">
    <citation type="submission" date="2018-10" db="EMBL/GenBank/DDBJ databases">
        <title>Genomic Encyclopedia of Archaeal and Bacterial Type Strains, Phase II (KMG-II): from individual species to whole genera.</title>
        <authorList>
            <person name="Goeker M."/>
        </authorList>
    </citation>
    <scope>NUCLEOTIDE SEQUENCE [LARGE SCALE GENOMIC DNA]</scope>
    <source>
        <strain evidence="2 3">DSM 19839</strain>
    </source>
</reference>
<dbReference type="EMBL" id="RBLG01000002">
    <property type="protein sequence ID" value="RKS53812.1"/>
    <property type="molecule type" value="Genomic_DNA"/>
</dbReference>
<evidence type="ECO:0000313" key="3">
    <source>
        <dbReference type="Proteomes" id="UP000276282"/>
    </source>
</evidence>
<keyword evidence="1" id="KW-0812">Transmembrane</keyword>
<keyword evidence="1" id="KW-0472">Membrane</keyword>
<dbReference type="OrthoDB" id="658381at2"/>
<organism evidence="2 3">
    <name type="scientific">Gillisia mitskevichiae</name>
    <dbReference type="NCBI Taxonomy" id="270921"/>
    <lineage>
        <taxon>Bacteria</taxon>
        <taxon>Pseudomonadati</taxon>
        <taxon>Bacteroidota</taxon>
        <taxon>Flavobacteriia</taxon>
        <taxon>Flavobacteriales</taxon>
        <taxon>Flavobacteriaceae</taxon>
        <taxon>Gillisia</taxon>
    </lineage>
</organism>
<dbReference type="AlphaFoldDB" id="A0A495PW84"/>
<feature type="transmembrane region" description="Helical" evidence="1">
    <location>
        <begin position="6"/>
        <end position="26"/>
    </location>
</feature>
<dbReference type="Proteomes" id="UP000276282">
    <property type="component" value="Unassembled WGS sequence"/>
</dbReference>
<evidence type="ECO:0000256" key="1">
    <source>
        <dbReference type="SAM" id="Phobius"/>
    </source>
</evidence>
<proteinExistence type="predicted"/>
<accession>A0A495PW84</accession>
<evidence type="ECO:0000313" key="2">
    <source>
        <dbReference type="EMBL" id="RKS53812.1"/>
    </source>
</evidence>
<gene>
    <name evidence="2" type="ORF">BC962_2071</name>
</gene>
<evidence type="ECO:0008006" key="4">
    <source>
        <dbReference type="Google" id="ProtNLM"/>
    </source>
</evidence>
<sequence>MKNNINSFLNATVGVLKLPSVAFFLFQNVREQKKFLNKHVLPELQSFKANNDGSLKKEDFNKFSKYYALGVPAILGYAFGVLRGSPLNFAERTTITYLGGISGLLDDLFDEQDKEVMHLKDFIIAPEKLLPINSYEALLKHCYLRGLRSSENPEALKQQAKEVFNTQAESELQLNKKLSEKKIKELTFLKGGHSFLFYRLCLDHKLEKEEKEMIYQLGGLMQLGNDIFDVYEDVQQNIETLAIKSESIHLLRNSFTSELNITVALIEKCNSPKKQLQEFTRIVLFGLSRVYVCLDQFEKLQTSETSLFQPEEYSRNQLICDMQLLKNKNAAIKYYLRLHSQYL</sequence>
<name>A0A495PW84_9FLAO</name>
<dbReference type="RefSeq" id="WP_121345884.1">
    <property type="nucleotide sequence ID" value="NZ_RBLG01000002.1"/>
</dbReference>
<keyword evidence="1" id="KW-1133">Transmembrane helix</keyword>
<keyword evidence="3" id="KW-1185">Reference proteome</keyword>
<comment type="caution">
    <text evidence="2">The sequence shown here is derived from an EMBL/GenBank/DDBJ whole genome shotgun (WGS) entry which is preliminary data.</text>
</comment>
<protein>
    <recommendedName>
        <fullName evidence="4">Geranylgeranyl pyrophosphate synthase</fullName>
    </recommendedName>
</protein>